<proteinExistence type="predicted"/>
<accession>A0A0G0ZGK7</accession>
<comment type="caution">
    <text evidence="3">The sequence shown here is derived from an EMBL/GenBank/DDBJ whole genome shotgun (WGS) entry which is preliminary data.</text>
</comment>
<feature type="region of interest" description="Disordered" evidence="1">
    <location>
        <begin position="173"/>
        <end position="227"/>
    </location>
</feature>
<feature type="compositionally biased region" description="Pro residues" evidence="1">
    <location>
        <begin position="55"/>
        <end position="82"/>
    </location>
</feature>
<feature type="region of interest" description="Disordered" evidence="1">
    <location>
        <begin position="1"/>
        <end position="96"/>
    </location>
</feature>
<feature type="transmembrane region" description="Helical" evidence="2">
    <location>
        <begin position="114"/>
        <end position="137"/>
    </location>
</feature>
<evidence type="ECO:0000256" key="1">
    <source>
        <dbReference type="SAM" id="MobiDB-lite"/>
    </source>
</evidence>
<dbReference type="AlphaFoldDB" id="A0A0G0ZGK7"/>
<evidence type="ECO:0000313" key="4">
    <source>
        <dbReference type="Proteomes" id="UP000034320"/>
    </source>
</evidence>
<gene>
    <name evidence="3" type="ORF">UV09_C0002G0002</name>
</gene>
<keyword evidence="2" id="KW-1133">Transmembrane helix</keyword>
<sequence>MDPNPATNNSLGSSTPTGTPDSNQPPKINYSVPSSSAVPNTAIPQTVPSFASPSNPMPPSPPPFTPGPPSTPPPFSPPPPVGPLSQMPPSFSPPPEPPPISNPVIVSSQASGKFPLMAVMLILILIISGFSGSFLYFRFIGKNNRSGGSKIINEDMTQPQISRAKDNIELLKPSSEAGSLKPGDINYKNPFDTAEQENPFASESSYQNPFGEEESLSSYQNPFETTP</sequence>
<keyword evidence="2" id="KW-0472">Membrane</keyword>
<organism evidence="3 4">
    <name type="scientific">Candidatus Gottesmanbacteria bacterium GW2011_GWA2_42_18</name>
    <dbReference type="NCBI Taxonomy" id="1618442"/>
    <lineage>
        <taxon>Bacteria</taxon>
        <taxon>Candidatus Gottesmaniibacteriota</taxon>
    </lineage>
</organism>
<feature type="compositionally biased region" description="Polar residues" evidence="1">
    <location>
        <begin position="1"/>
        <end position="47"/>
    </location>
</feature>
<dbReference type="Proteomes" id="UP000034320">
    <property type="component" value="Unassembled WGS sequence"/>
</dbReference>
<feature type="compositionally biased region" description="Polar residues" evidence="1">
    <location>
        <begin position="216"/>
        <end position="227"/>
    </location>
</feature>
<reference evidence="3 4" key="1">
    <citation type="journal article" date="2015" name="Nature">
        <title>rRNA introns, odd ribosomes, and small enigmatic genomes across a large radiation of phyla.</title>
        <authorList>
            <person name="Brown C.T."/>
            <person name="Hug L.A."/>
            <person name="Thomas B.C."/>
            <person name="Sharon I."/>
            <person name="Castelle C.J."/>
            <person name="Singh A."/>
            <person name="Wilkins M.J."/>
            <person name="Williams K.H."/>
            <person name="Banfield J.F."/>
        </authorList>
    </citation>
    <scope>NUCLEOTIDE SEQUENCE [LARGE SCALE GENOMIC DNA]</scope>
</reference>
<protein>
    <submittedName>
        <fullName evidence="3">Glyoxal or galactose oxidase</fullName>
    </submittedName>
</protein>
<name>A0A0G0ZGK7_9BACT</name>
<dbReference type="EMBL" id="LCDD01000002">
    <property type="protein sequence ID" value="KKS47824.1"/>
    <property type="molecule type" value="Genomic_DNA"/>
</dbReference>
<feature type="compositionally biased region" description="Polar residues" evidence="1">
    <location>
        <begin position="199"/>
        <end position="208"/>
    </location>
</feature>
<keyword evidence="2" id="KW-0812">Transmembrane</keyword>
<evidence type="ECO:0000313" key="3">
    <source>
        <dbReference type="EMBL" id="KKS47824.1"/>
    </source>
</evidence>
<evidence type="ECO:0000256" key="2">
    <source>
        <dbReference type="SAM" id="Phobius"/>
    </source>
</evidence>